<dbReference type="Proteomes" id="UP001205906">
    <property type="component" value="Unassembled WGS sequence"/>
</dbReference>
<dbReference type="SUPFAM" id="SSF56281">
    <property type="entry name" value="Metallo-hydrolase/oxidoreductase"/>
    <property type="match status" value="1"/>
</dbReference>
<reference evidence="3 4" key="1">
    <citation type="submission" date="2022-06" db="EMBL/GenBank/DDBJ databases">
        <title>Mesorhizobium sp. strain RP14 Genome sequencing and assembly.</title>
        <authorList>
            <person name="Kim I."/>
        </authorList>
    </citation>
    <scope>NUCLEOTIDE SEQUENCE [LARGE SCALE GENOMIC DNA]</scope>
    <source>
        <strain evidence="4">RP14(2022)</strain>
    </source>
</reference>
<keyword evidence="4" id="KW-1185">Reference proteome</keyword>
<dbReference type="EMBL" id="JAMXQS010000002">
    <property type="protein sequence ID" value="MCO6049220.1"/>
    <property type="molecule type" value="Genomic_DNA"/>
</dbReference>
<evidence type="ECO:0000313" key="3">
    <source>
        <dbReference type="EMBL" id="MCO6049220.1"/>
    </source>
</evidence>
<dbReference type="InterPro" id="IPR001279">
    <property type="entry name" value="Metallo-B-lactamas"/>
</dbReference>
<comment type="similarity">
    <text evidence="1">Belongs to the metallo-beta-lactamase superfamily. Class-B beta-lactamase family.</text>
</comment>
<sequence>MDWLSFRSIQGAIASDCIENGLWLLSEPALKPDCRGHFYALECPDGIVLIDAGWGLAHDALDLAINGRPVIAAIATHSHSDHIGALHLVARRYGHEAEAKIFADPSPYATQARPWIDDLDFTADGTPIDPHTFLIEPCPLTQVVRDGDVLDFGGGPLHILHTPGHSPGSICIYAEREGWLFCADTVHDGRIHDDIPGADAEALGLSHSRLLDVDFRLALPGHGAIMSRPAFRMRIERYRREKGWSI</sequence>
<dbReference type="SMART" id="SM00849">
    <property type="entry name" value="Lactamase_B"/>
    <property type="match status" value="1"/>
</dbReference>
<dbReference type="Pfam" id="PF00753">
    <property type="entry name" value="Lactamase_B"/>
    <property type="match status" value="1"/>
</dbReference>
<organism evidence="3 4">
    <name type="scientific">Mesorhizobium liriopis</name>
    <dbReference type="NCBI Taxonomy" id="2953882"/>
    <lineage>
        <taxon>Bacteria</taxon>
        <taxon>Pseudomonadati</taxon>
        <taxon>Pseudomonadota</taxon>
        <taxon>Alphaproteobacteria</taxon>
        <taxon>Hyphomicrobiales</taxon>
        <taxon>Phyllobacteriaceae</taxon>
        <taxon>Mesorhizobium</taxon>
    </lineage>
</organism>
<dbReference type="InterPro" id="IPR036866">
    <property type="entry name" value="RibonucZ/Hydroxyglut_hydro"/>
</dbReference>
<gene>
    <name evidence="3" type="ORF">NGM99_05375</name>
</gene>
<comment type="caution">
    <text evidence="3">The sequence shown here is derived from an EMBL/GenBank/DDBJ whole genome shotgun (WGS) entry which is preliminary data.</text>
</comment>
<evidence type="ECO:0000259" key="2">
    <source>
        <dbReference type="SMART" id="SM00849"/>
    </source>
</evidence>
<dbReference type="RefSeq" id="WP_252816758.1">
    <property type="nucleotide sequence ID" value="NZ_JAMXQS010000002.1"/>
</dbReference>
<evidence type="ECO:0000313" key="4">
    <source>
        <dbReference type="Proteomes" id="UP001205906"/>
    </source>
</evidence>
<dbReference type="InterPro" id="IPR050855">
    <property type="entry name" value="NDM-1-like"/>
</dbReference>
<feature type="domain" description="Metallo-beta-lactamase" evidence="2">
    <location>
        <begin position="35"/>
        <end position="222"/>
    </location>
</feature>
<dbReference type="PANTHER" id="PTHR42951">
    <property type="entry name" value="METALLO-BETA-LACTAMASE DOMAIN-CONTAINING"/>
    <property type="match status" value="1"/>
</dbReference>
<protein>
    <submittedName>
        <fullName evidence="3">MBL fold metallo-hydrolase</fullName>
    </submittedName>
</protein>
<accession>A0ABT1C4T8</accession>
<name>A0ABT1C4T8_9HYPH</name>
<dbReference type="PANTHER" id="PTHR42951:SF4">
    <property type="entry name" value="ACYL-COENZYME A THIOESTERASE MBLAC2"/>
    <property type="match status" value="1"/>
</dbReference>
<evidence type="ECO:0000256" key="1">
    <source>
        <dbReference type="ARBA" id="ARBA00005250"/>
    </source>
</evidence>
<proteinExistence type="inferred from homology"/>
<dbReference type="Gene3D" id="3.60.15.10">
    <property type="entry name" value="Ribonuclease Z/Hydroxyacylglutathione hydrolase-like"/>
    <property type="match status" value="1"/>
</dbReference>